<evidence type="ECO:0000313" key="2">
    <source>
        <dbReference type="Proteomes" id="UP000887565"/>
    </source>
</evidence>
<proteinExistence type="predicted"/>
<accession>A0A915L6X7</accession>
<evidence type="ECO:0000313" key="3">
    <source>
        <dbReference type="WBParaSite" id="nRc.2.0.1.t46865-RA"/>
    </source>
</evidence>
<reference evidence="3" key="1">
    <citation type="submission" date="2022-11" db="UniProtKB">
        <authorList>
            <consortium name="WormBaseParasite"/>
        </authorList>
    </citation>
    <scope>IDENTIFICATION</scope>
</reference>
<protein>
    <submittedName>
        <fullName evidence="3">Uncharacterized protein</fullName>
    </submittedName>
</protein>
<dbReference type="AlphaFoldDB" id="A0A915L6X7"/>
<feature type="compositionally biased region" description="Basic and acidic residues" evidence="1">
    <location>
        <begin position="34"/>
        <end position="44"/>
    </location>
</feature>
<organism evidence="2 3">
    <name type="scientific">Romanomermis culicivorax</name>
    <name type="common">Nematode worm</name>
    <dbReference type="NCBI Taxonomy" id="13658"/>
    <lineage>
        <taxon>Eukaryota</taxon>
        <taxon>Metazoa</taxon>
        <taxon>Ecdysozoa</taxon>
        <taxon>Nematoda</taxon>
        <taxon>Enoplea</taxon>
        <taxon>Dorylaimia</taxon>
        <taxon>Mermithida</taxon>
        <taxon>Mermithoidea</taxon>
        <taxon>Mermithidae</taxon>
        <taxon>Romanomermis</taxon>
    </lineage>
</organism>
<sequence length="70" mass="8043">MMSRRAAKKEPLSLAIFDFPPREERQLPTSSSDSTKRNWEEKTSAKSPKPQPKKPKPPPSDCNFSAFNYF</sequence>
<name>A0A915L6X7_ROMCU</name>
<keyword evidence="2" id="KW-1185">Reference proteome</keyword>
<evidence type="ECO:0000256" key="1">
    <source>
        <dbReference type="SAM" id="MobiDB-lite"/>
    </source>
</evidence>
<dbReference type="Proteomes" id="UP000887565">
    <property type="component" value="Unplaced"/>
</dbReference>
<dbReference type="WBParaSite" id="nRc.2.0.1.t46865-RA">
    <property type="protein sequence ID" value="nRc.2.0.1.t46865-RA"/>
    <property type="gene ID" value="nRc.2.0.1.g46865"/>
</dbReference>
<feature type="region of interest" description="Disordered" evidence="1">
    <location>
        <begin position="1"/>
        <end position="62"/>
    </location>
</feature>